<protein>
    <submittedName>
        <fullName evidence="4">Uncharacterized protein</fullName>
    </submittedName>
</protein>
<evidence type="ECO:0000256" key="3">
    <source>
        <dbReference type="SAM" id="MobiDB-lite"/>
    </source>
</evidence>
<dbReference type="Proteomes" id="UP000831156">
    <property type="component" value="Chromosome 8"/>
</dbReference>
<feature type="coiled-coil region" evidence="2">
    <location>
        <begin position="605"/>
        <end position="674"/>
    </location>
</feature>
<dbReference type="EMBL" id="LT969431">
    <property type="protein sequence ID" value="SOV13720.1"/>
    <property type="molecule type" value="Genomic_DNA"/>
</dbReference>
<dbReference type="PANTHER" id="PTHR18962:SF0">
    <property type="entry name" value="COILED-COIL DOMAIN-CONTAINING PROTEIN 39"/>
    <property type="match status" value="1"/>
</dbReference>
<keyword evidence="1 2" id="KW-0175">Coiled coil</keyword>
<feature type="coiled-coil region" evidence="2">
    <location>
        <begin position="144"/>
        <end position="171"/>
    </location>
</feature>
<dbReference type="InterPro" id="IPR033290">
    <property type="entry name" value="CCDC39"/>
</dbReference>
<evidence type="ECO:0000313" key="4">
    <source>
        <dbReference type="EMBL" id="SOV13720.1"/>
    </source>
</evidence>
<feature type="compositionally biased region" description="Low complexity" evidence="3">
    <location>
        <begin position="955"/>
        <end position="972"/>
    </location>
</feature>
<gene>
    <name evidence="4" type="ORF">PGABG01_0828700</name>
</gene>
<organism evidence="4 5">
    <name type="scientific">Plasmodium gaboni</name>
    <dbReference type="NCBI Taxonomy" id="647221"/>
    <lineage>
        <taxon>Eukaryota</taxon>
        <taxon>Sar</taxon>
        <taxon>Alveolata</taxon>
        <taxon>Apicomplexa</taxon>
        <taxon>Aconoidasida</taxon>
        <taxon>Haemosporida</taxon>
        <taxon>Plasmodiidae</taxon>
        <taxon>Plasmodium</taxon>
        <taxon>Plasmodium (Laverania)</taxon>
    </lineage>
</organism>
<evidence type="ECO:0000313" key="5">
    <source>
        <dbReference type="Proteomes" id="UP000831156"/>
    </source>
</evidence>
<feature type="coiled-coil region" evidence="2">
    <location>
        <begin position="435"/>
        <end position="571"/>
    </location>
</feature>
<evidence type="ECO:0000256" key="2">
    <source>
        <dbReference type="SAM" id="Coils"/>
    </source>
</evidence>
<dbReference type="Pfam" id="PF24161">
    <property type="entry name" value="CCDC39"/>
    <property type="match status" value="1"/>
</dbReference>
<proteinExistence type="predicted"/>
<dbReference type="PANTHER" id="PTHR18962">
    <property type="entry name" value="COILED-COIL DOMAIN-CONTAINING PROTEIN 39"/>
    <property type="match status" value="1"/>
</dbReference>
<evidence type="ECO:0000256" key="1">
    <source>
        <dbReference type="ARBA" id="ARBA00023054"/>
    </source>
</evidence>
<reference evidence="4" key="1">
    <citation type="submission" date="2016-09" db="EMBL/GenBank/DDBJ databases">
        <authorList>
            <consortium name="Pathogen Informatics"/>
            <person name="Sun Q."/>
            <person name="Inoue M."/>
        </authorList>
    </citation>
    <scope>NUCLEOTIDE SEQUENCE</scope>
</reference>
<dbReference type="Gene3D" id="1.20.5.170">
    <property type="match status" value="1"/>
</dbReference>
<feature type="coiled-coil region" evidence="2">
    <location>
        <begin position="728"/>
        <end position="755"/>
    </location>
</feature>
<keyword evidence="5" id="KW-1185">Reference proteome</keyword>
<accession>A0ABY1ULS3</accession>
<feature type="coiled-coil region" evidence="2">
    <location>
        <begin position="235"/>
        <end position="269"/>
    </location>
</feature>
<sequence length="1024" mass="122769">MSEEYMEDTHKPFEDEKEINENHSNNHDIINMDDVRNEMKDGFILNKKYEHIESNSGSVCSDKYNVENVIDLKKKKEEDTDSSYYKKTLDDIYDTSDISTDDILSNYNSSENEDSDNNIQMKMINDSFLNEDNRYYGEWSDDIINVLSDDIKKKEKLLEDENKDIFNMKNRYLKLEKYVNIKKKKIKNIKKSIEEKKKIEFDQKEILKCLQVKNMFIKKENKNIKLEREKNNKKIIDTENDITTCEKNIEDIKKELMLKESELNDFINKIKIIQQEEYEIEKIKLSKDKEIQNVSYNLEKYNNQKIEEDKKYEQVKMNNMKFDIELKSIVQEYYDIKKDIKNISNKYKCIINMITCRDKTIYTFEKDYRKTINKQKVLQNKCAHKENLINTQKNKNSILNDEIKKIQFDINKIRKELNEQQITYDQCIIDSDHLNKEYEYEIYEIKEKLQEEKNTLENTLQNLNDTYITMSNNYEESKKEYQKEQLNNIEKNDLIKSTEHILVQLENKLQNLLDEIKNLDLEKFQLTQSLQIIKNDYITLEADVLGTQIKIKQIKSNIKKTEKELERQKEMLYKFDFQTQVLTKKINTISGISTFERKKENQKKILLLEKELHKNEDIYNTLNNEMKRINIEIKNIKIYQNELQEQKVNYKNVYEKLQMEIKSLESTINNEIKEKENIILIELNLKIELDKLKSTFSKHVDNLNICKKKKKENINNAKLSEQDINAHMESLKVIIKNINDEIHKLNIQLYEKKNKCNNLQLKLNSIILCNQTNKEHKDICPNENQHIYYKMKIDQDIINLKNQLKQIDEQIDKENMETKNFQRTLDDILQTNKDFNDNIKSIDPQYKILLKKKNKLNKKWQQINDHINNLETNINDYNKKIKEGDSQLNNIQLQCQDIEEKINKIKENNLKLENNINDLFIKIERASNQLKKNLTPTNNQMKLRNKQIKNHENNISDNNENNNKNNNDNNIDINHEPISLEKQIFKQIQMESLKEKLSLLMECFKTNSDNVIIKEVYNLIETAE</sequence>
<name>A0ABY1ULS3_9APIC</name>
<feature type="coiled-coil region" evidence="2">
    <location>
        <begin position="790"/>
        <end position="824"/>
    </location>
</feature>
<feature type="region of interest" description="Disordered" evidence="3">
    <location>
        <begin position="952"/>
        <end position="973"/>
    </location>
</feature>